<name>A0ABS4SHE3_9PROT</name>
<evidence type="ECO:0000256" key="3">
    <source>
        <dbReference type="ARBA" id="ARBA00022989"/>
    </source>
</evidence>
<evidence type="ECO:0000256" key="2">
    <source>
        <dbReference type="ARBA" id="ARBA00022692"/>
    </source>
</evidence>
<feature type="transmembrane region" description="Helical" evidence="5">
    <location>
        <begin position="66"/>
        <end position="88"/>
    </location>
</feature>
<evidence type="ECO:0000256" key="1">
    <source>
        <dbReference type="ARBA" id="ARBA00004141"/>
    </source>
</evidence>
<dbReference type="EMBL" id="JAGINP010000005">
    <property type="protein sequence ID" value="MBP2291927.1"/>
    <property type="molecule type" value="Genomic_DNA"/>
</dbReference>
<feature type="transmembrane region" description="Helical" evidence="5">
    <location>
        <begin position="308"/>
        <end position="333"/>
    </location>
</feature>
<evidence type="ECO:0000313" key="8">
    <source>
        <dbReference type="Proteomes" id="UP000781958"/>
    </source>
</evidence>
<evidence type="ECO:0000259" key="6">
    <source>
        <dbReference type="Pfam" id="PF01699"/>
    </source>
</evidence>
<proteinExistence type="predicted"/>
<accession>A0ABS4SHE3</accession>
<gene>
    <name evidence="7" type="ORF">J2851_001688</name>
</gene>
<organism evidence="7 8">
    <name type="scientific">Azospirillum rugosum</name>
    <dbReference type="NCBI Taxonomy" id="416170"/>
    <lineage>
        <taxon>Bacteria</taxon>
        <taxon>Pseudomonadati</taxon>
        <taxon>Pseudomonadota</taxon>
        <taxon>Alphaproteobacteria</taxon>
        <taxon>Rhodospirillales</taxon>
        <taxon>Azospirillaceae</taxon>
        <taxon>Azospirillum</taxon>
    </lineage>
</organism>
<dbReference type="Pfam" id="PF01699">
    <property type="entry name" value="Na_Ca_ex"/>
    <property type="match status" value="1"/>
</dbReference>
<keyword evidence="2 5" id="KW-0812">Transmembrane</keyword>
<sequence>MLWFALILVGIGAMQWGSQRVCALLGELRKHWGIAETGGGALLGLATASPEISVNIASVALGWPDIGLGTALGSNVPALPLIFVISYVSTRWHRRRAVAEHRQNPDSAPPPPMPQVKEQAVWLQMLPYLFVVALLAALTLTPGWEGLQPLDGLILALVCAAYMVRALRAPGERVPCQSPGRKTLAALPGFAAIAAGALVAVLASRQLNQALGISDLVGGLFITGFLCALPESFSAWRLSRSGRATSAVSAAVADGIYSLTLAMLPLAIVGAAVGNVGLYALNLGFLGAVLLGYMALNRRVVVGEARSSLLTPARVGVFAAGYCAYVVVAVRLIA</sequence>
<dbReference type="Gene3D" id="1.20.1420.30">
    <property type="entry name" value="NCX, central ion-binding region"/>
    <property type="match status" value="1"/>
</dbReference>
<evidence type="ECO:0000256" key="4">
    <source>
        <dbReference type="ARBA" id="ARBA00023136"/>
    </source>
</evidence>
<feature type="transmembrane region" description="Helical" evidence="5">
    <location>
        <begin position="279"/>
        <end position="296"/>
    </location>
</feature>
<evidence type="ECO:0000313" key="7">
    <source>
        <dbReference type="EMBL" id="MBP2291927.1"/>
    </source>
</evidence>
<evidence type="ECO:0000256" key="5">
    <source>
        <dbReference type="SAM" id="Phobius"/>
    </source>
</evidence>
<feature type="transmembrane region" description="Helical" evidence="5">
    <location>
        <begin position="210"/>
        <end position="229"/>
    </location>
</feature>
<comment type="caution">
    <text evidence="7">The sequence shown here is derived from an EMBL/GenBank/DDBJ whole genome shotgun (WGS) entry which is preliminary data.</text>
</comment>
<feature type="transmembrane region" description="Helical" evidence="5">
    <location>
        <begin position="250"/>
        <end position="273"/>
    </location>
</feature>
<dbReference type="InterPro" id="IPR004837">
    <property type="entry name" value="NaCa_Exmemb"/>
</dbReference>
<dbReference type="RefSeq" id="WP_209765660.1">
    <property type="nucleotide sequence ID" value="NZ_JAGINP010000005.1"/>
</dbReference>
<keyword evidence="8" id="KW-1185">Reference proteome</keyword>
<feature type="transmembrane region" description="Helical" evidence="5">
    <location>
        <begin position="184"/>
        <end position="204"/>
    </location>
</feature>
<feature type="transmembrane region" description="Helical" evidence="5">
    <location>
        <begin position="120"/>
        <end position="140"/>
    </location>
</feature>
<reference evidence="7 8" key="1">
    <citation type="submission" date="2021-03" db="EMBL/GenBank/DDBJ databases">
        <title>Genomic Encyclopedia of Type Strains, Phase III (KMG-III): the genomes of soil and plant-associated and newly described type strains.</title>
        <authorList>
            <person name="Whitman W."/>
        </authorList>
    </citation>
    <scope>NUCLEOTIDE SEQUENCE [LARGE SCALE GENOMIC DNA]</scope>
    <source>
        <strain evidence="7 8">IMMIB AFH-6</strain>
    </source>
</reference>
<keyword evidence="3 5" id="KW-1133">Transmembrane helix</keyword>
<keyword evidence="4 5" id="KW-0472">Membrane</keyword>
<comment type="subcellular location">
    <subcellularLocation>
        <location evidence="1">Membrane</location>
        <topology evidence="1">Multi-pass membrane protein</topology>
    </subcellularLocation>
</comment>
<dbReference type="InterPro" id="IPR044880">
    <property type="entry name" value="NCX_ion-bd_dom_sf"/>
</dbReference>
<dbReference type="Proteomes" id="UP000781958">
    <property type="component" value="Unassembled WGS sequence"/>
</dbReference>
<protein>
    <submittedName>
        <fullName evidence="7">Cation:H+ antiporter</fullName>
    </submittedName>
</protein>
<feature type="domain" description="Sodium/calcium exchanger membrane region" evidence="6">
    <location>
        <begin position="4"/>
        <end position="165"/>
    </location>
</feature>